<evidence type="ECO:0000313" key="1">
    <source>
        <dbReference type="Ensembl" id="ENSPEMP00000029110.1"/>
    </source>
</evidence>
<reference evidence="1" key="2">
    <citation type="submission" date="2025-08" db="UniProtKB">
        <authorList>
            <consortium name="Ensembl"/>
        </authorList>
    </citation>
    <scope>IDENTIFICATION</scope>
</reference>
<accession>A0A8C8W0T1</accession>
<organism evidence="1 2">
    <name type="scientific">Peromyscus maniculatus bairdii</name>
    <name type="common">Prairie deer mouse</name>
    <dbReference type="NCBI Taxonomy" id="230844"/>
    <lineage>
        <taxon>Eukaryota</taxon>
        <taxon>Metazoa</taxon>
        <taxon>Chordata</taxon>
        <taxon>Craniata</taxon>
        <taxon>Vertebrata</taxon>
        <taxon>Euteleostomi</taxon>
        <taxon>Mammalia</taxon>
        <taxon>Eutheria</taxon>
        <taxon>Euarchontoglires</taxon>
        <taxon>Glires</taxon>
        <taxon>Rodentia</taxon>
        <taxon>Myomorpha</taxon>
        <taxon>Muroidea</taxon>
        <taxon>Cricetidae</taxon>
        <taxon>Neotominae</taxon>
        <taxon>Peromyscus</taxon>
    </lineage>
</organism>
<evidence type="ECO:0000313" key="2">
    <source>
        <dbReference type="Proteomes" id="UP000694547"/>
    </source>
</evidence>
<name>A0A8C8W0T1_PERMB</name>
<dbReference type="GeneTree" id="ENSGT00950000186407"/>
<dbReference type="Ensembl" id="ENSPEMT00000039000.1">
    <property type="protein sequence ID" value="ENSPEMP00000029110.1"/>
    <property type="gene ID" value="ENSPEMG00000029450.1"/>
</dbReference>
<sequence>PRRALMEPEAGDRGPAFRSLHSRCGEMKLRKRKSTLCVNTQAKRSRRRGEFLLPAVLLVHVVLLYPNPHQHHGDHPHRDCPFLLSSGRLKVQEQHQVPAPGCICLPRPPHSPHPMGAAALQTFLPRTEKAPSDPASFFTRGVSLAVVLSITSY</sequence>
<reference evidence="1" key="3">
    <citation type="submission" date="2025-09" db="UniProtKB">
        <authorList>
            <consortium name="Ensembl"/>
        </authorList>
    </citation>
    <scope>IDENTIFICATION</scope>
</reference>
<protein>
    <submittedName>
        <fullName evidence="1">Uncharacterized protein</fullName>
    </submittedName>
</protein>
<keyword evidence="2" id="KW-1185">Reference proteome</keyword>
<proteinExistence type="predicted"/>
<dbReference type="Proteomes" id="UP000694547">
    <property type="component" value="Chromosome 7"/>
</dbReference>
<dbReference type="AlphaFoldDB" id="A0A8C8W0T1"/>
<reference evidence="1 2" key="1">
    <citation type="submission" date="2018-10" db="EMBL/GenBank/DDBJ databases">
        <title>Improved assembly of the deer mouse Peromyscus maniculatus genome.</title>
        <authorList>
            <person name="Lassance J.-M."/>
            <person name="Hoekstra H.E."/>
        </authorList>
    </citation>
    <scope>NUCLEOTIDE SEQUENCE [LARGE SCALE GENOMIC DNA]</scope>
</reference>